<comment type="caution">
    <text evidence="11">The sequence shown here is derived from an EMBL/GenBank/DDBJ whole genome shotgun (WGS) entry which is preliminary data.</text>
</comment>
<feature type="binding site" evidence="9">
    <location>
        <position position="63"/>
    </location>
    <ligand>
        <name>substrate</name>
    </ligand>
</feature>
<keyword evidence="3 9" id="KW-0028">Amino-acid biosynthesis</keyword>
<keyword evidence="5 9" id="KW-0547">Nucleotide-binding</keyword>
<feature type="site" description="Transition state stabilizer" evidence="9">
    <location>
        <position position="8"/>
    </location>
</feature>
<keyword evidence="12" id="KW-1185">Reference proteome</keyword>
<dbReference type="HAMAP" id="MF_00082">
    <property type="entry name" value="ArgB"/>
    <property type="match status" value="1"/>
</dbReference>
<dbReference type="InterPro" id="IPR001048">
    <property type="entry name" value="Asp/Glu/Uridylate_kinase"/>
</dbReference>
<evidence type="ECO:0000256" key="9">
    <source>
        <dbReference type="HAMAP-Rule" id="MF_00082"/>
    </source>
</evidence>
<keyword evidence="2 9" id="KW-0055">Arginine biosynthesis</keyword>
<evidence type="ECO:0000259" key="10">
    <source>
        <dbReference type="Pfam" id="PF00696"/>
    </source>
</evidence>
<dbReference type="PIRSF" id="PIRSF000728">
    <property type="entry name" value="NAGK"/>
    <property type="match status" value="1"/>
</dbReference>
<dbReference type="Pfam" id="PF00696">
    <property type="entry name" value="AA_kinase"/>
    <property type="match status" value="1"/>
</dbReference>
<dbReference type="EC" id="2.7.2.8" evidence="9"/>
<reference evidence="11 12" key="1">
    <citation type="submission" date="2021-01" db="EMBL/GenBank/DDBJ databases">
        <title>Genomic Encyclopedia of Type Strains, Phase IV (KMG-IV): sequencing the most valuable type-strain genomes for metagenomic binning, comparative biology and taxonomic classification.</title>
        <authorList>
            <person name="Goeker M."/>
        </authorList>
    </citation>
    <scope>NUCLEOTIDE SEQUENCE [LARGE SCALE GENOMIC DNA]</scope>
    <source>
        <strain evidence="11 12">DSM 105453</strain>
    </source>
</reference>
<evidence type="ECO:0000313" key="11">
    <source>
        <dbReference type="EMBL" id="MBM7717301.1"/>
    </source>
</evidence>
<keyword evidence="4 9" id="KW-0808">Transferase</keyword>
<evidence type="ECO:0000256" key="1">
    <source>
        <dbReference type="ARBA" id="ARBA00004828"/>
    </source>
</evidence>
<feature type="binding site" evidence="9">
    <location>
        <begin position="41"/>
        <end position="42"/>
    </location>
    <ligand>
        <name>substrate</name>
    </ligand>
</feature>
<dbReference type="Proteomes" id="UP000823485">
    <property type="component" value="Unassembled WGS sequence"/>
</dbReference>
<dbReference type="InterPro" id="IPR036393">
    <property type="entry name" value="AceGlu_kinase-like_sf"/>
</dbReference>
<evidence type="ECO:0000256" key="5">
    <source>
        <dbReference type="ARBA" id="ARBA00022741"/>
    </source>
</evidence>
<organism evidence="11 12">
    <name type="scientific">Siminovitchia thermophila</name>
    <dbReference type="NCBI Taxonomy" id="1245522"/>
    <lineage>
        <taxon>Bacteria</taxon>
        <taxon>Bacillati</taxon>
        <taxon>Bacillota</taxon>
        <taxon>Bacilli</taxon>
        <taxon>Bacillales</taxon>
        <taxon>Bacillaceae</taxon>
        <taxon>Siminovitchia</taxon>
    </lineage>
</organism>
<comment type="catalytic activity">
    <reaction evidence="8 9">
        <text>N-acetyl-L-glutamate + ATP = N-acetyl-L-glutamyl 5-phosphate + ADP</text>
        <dbReference type="Rhea" id="RHEA:14629"/>
        <dbReference type="ChEBI" id="CHEBI:30616"/>
        <dbReference type="ChEBI" id="CHEBI:44337"/>
        <dbReference type="ChEBI" id="CHEBI:57936"/>
        <dbReference type="ChEBI" id="CHEBI:456216"/>
        <dbReference type="EC" id="2.7.2.8"/>
    </reaction>
</comment>
<dbReference type="EMBL" id="JAFBFH010000043">
    <property type="protein sequence ID" value="MBM7717301.1"/>
    <property type="molecule type" value="Genomic_DNA"/>
</dbReference>
<feature type="site" description="Transition state stabilizer" evidence="9">
    <location>
        <position position="216"/>
    </location>
</feature>
<feature type="domain" description="Aspartate/glutamate/uridylate kinase" evidence="10">
    <location>
        <begin position="3"/>
        <end position="235"/>
    </location>
</feature>
<protein>
    <recommendedName>
        <fullName evidence="9">Acetylglutamate kinase</fullName>
        <ecNumber evidence="9">2.7.2.8</ecNumber>
    </recommendedName>
    <alternativeName>
        <fullName evidence="9">N-acetyl-L-glutamate 5-phosphotransferase</fullName>
    </alternativeName>
    <alternativeName>
        <fullName evidence="9">NAG kinase</fullName>
        <shortName evidence="9">NAGK</shortName>
    </alternativeName>
</protein>
<dbReference type="Gene3D" id="3.40.1160.10">
    <property type="entry name" value="Acetylglutamate kinase-like"/>
    <property type="match status" value="1"/>
</dbReference>
<sequence length="264" mass="28206">MSKIIVIKFGGSMIDSLSDEFYEGIKKLKDGGWQPLIVHGGGPAINQMLHNLKIKSEFHNGLRKTTKAVMDVVEMVLSGSMTNTIVRNVNNHGLSAIGMTGFDGPLLEAKPIDFEKLGYVGEITHVNKHLLLKVMALGMIPVISPIAPGADGKISYNINADTAAGSIATALEAEKLLFVTDVPGILKNEQLMEVATKSEILDLINEGTITGGMIPKVKAALDSLDEGMSEVMIVSGNAHIVSEGKIIGTTIKKELEEIPYVSSI</sequence>
<accession>A0ABS2RFD8</accession>
<dbReference type="InterPro" id="IPR004662">
    <property type="entry name" value="AcgluKinase_fam"/>
</dbReference>
<dbReference type="SUPFAM" id="SSF53633">
    <property type="entry name" value="Carbamate kinase-like"/>
    <property type="match status" value="1"/>
</dbReference>
<dbReference type="PANTHER" id="PTHR23342">
    <property type="entry name" value="N-ACETYLGLUTAMATE SYNTHASE"/>
    <property type="match status" value="1"/>
</dbReference>
<keyword evidence="7 9" id="KW-0067">ATP-binding</keyword>
<evidence type="ECO:0000256" key="2">
    <source>
        <dbReference type="ARBA" id="ARBA00022571"/>
    </source>
</evidence>
<comment type="pathway">
    <text evidence="1 9">Amino-acid biosynthesis; L-arginine biosynthesis; N(2)-acetyl-L-ornithine from L-glutamate: step 2/4.</text>
</comment>
<dbReference type="NCBIfam" id="TIGR00761">
    <property type="entry name" value="argB"/>
    <property type="match status" value="1"/>
</dbReference>
<evidence type="ECO:0000256" key="8">
    <source>
        <dbReference type="ARBA" id="ARBA00048141"/>
    </source>
</evidence>
<comment type="subcellular location">
    <subcellularLocation>
        <location evidence="9">Cytoplasm</location>
    </subcellularLocation>
</comment>
<dbReference type="RefSeq" id="WP_077113442.1">
    <property type="nucleotide sequence ID" value="NZ_JAFBFH010000043.1"/>
</dbReference>
<dbReference type="GO" id="GO:0003991">
    <property type="term" value="F:acetylglutamate kinase activity"/>
    <property type="evidence" value="ECO:0007669"/>
    <property type="project" value="UniProtKB-EC"/>
</dbReference>
<keyword evidence="6 9" id="KW-0418">Kinase</keyword>
<proteinExistence type="inferred from homology"/>
<dbReference type="PANTHER" id="PTHR23342:SF0">
    <property type="entry name" value="N-ACETYLGLUTAMATE SYNTHASE, MITOCHONDRIAL"/>
    <property type="match status" value="1"/>
</dbReference>
<evidence type="ECO:0000256" key="7">
    <source>
        <dbReference type="ARBA" id="ARBA00022840"/>
    </source>
</evidence>
<evidence type="ECO:0000256" key="6">
    <source>
        <dbReference type="ARBA" id="ARBA00022777"/>
    </source>
</evidence>
<comment type="function">
    <text evidence="9">Catalyzes the ATP-dependent phosphorylation of N-acetyl-L-glutamate.</text>
</comment>
<dbReference type="InterPro" id="IPR037528">
    <property type="entry name" value="ArgB"/>
</dbReference>
<evidence type="ECO:0000313" key="12">
    <source>
        <dbReference type="Proteomes" id="UP000823485"/>
    </source>
</evidence>
<keyword evidence="9" id="KW-0963">Cytoplasm</keyword>
<evidence type="ECO:0000256" key="4">
    <source>
        <dbReference type="ARBA" id="ARBA00022679"/>
    </source>
</evidence>
<evidence type="ECO:0000256" key="3">
    <source>
        <dbReference type="ARBA" id="ARBA00022605"/>
    </source>
</evidence>
<name>A0ABS2RFD8_9BACI</name>
<dbReference type="CDD" id="cd04238">
    <property type="entry name" value="AAK_NAGK-like"/>
    <property type="match status" value="1"/>
</dbReference>
<comment type="similarity">
    <text evidence="9">Belongs to the acetylglutamate kinase family. ArgB subfamily.</text>
</comment>
<gene>
    <name evidence="9" type="primary">argB</name>
    <name evidence="11" type="ORF">JOC94_004328</name>
</gene>
<feature type="binding site" evidence="9">
    <location>
        <position position="157"/>
    </location>
    <ligand>
        <name>substrate</name>
    </ligand>
</feature>